<dbReference type="EMBL" id="AFBI03000049">
    <property type="protein sequence ID" value="EJW02971.1"/>
    <property type="molecule type" value="Genomic_DNA"/>
</dbReference>
<reference evidence="2 3" key="1">
    <citation type="submission" date="2011-08" db="EMBL/GenBank/DDBJ databases">
        <authorList>
            <person name="Liu Z.J."/>
            <person name="Shi F.L."/>
            <person name="Lu J.Q."/>
            <person name="Li M."/>
            <person name="Wang Z.L."/>
        </authorList>
    </citation>
    <scope>NUCLEOTIDE SEQUENCE [LARGE SCALE GENOMIC DNA]</scope>
    <source>
        <strain evidence="2 3">USNM 41457</strain>
    </source>
</reference>
<name>J9D591_EDHAE</name>
<comment type="caution">
    <text evidence="2">The sequence shown here is derived from an EMBL/GenBank/DDBJ whole genome shotgun (WGS) entry which is preliminary data.</text>
</comment>
<protein>
    <submittedName>
        <fullName evidence="2">Uncharacterized protein</fullName>
    </submittedName>
</protein>
<dbReference type="VEuPathDB" id="MicrosporidiaDB:EDEG_02615"/>
<evidence type="ECO:0000256" key="1">
    <source>
        <dbReference type="SAM" id="MobiDB-lite"/>
    </source>
</evidence>
<dbReference type="InParanoid" id="J9D591"/>
<gene>
    <name evidence="2" type="ORF">EDEG_02615</name>
</gene>
<dbReference type="AlphaFoldDB" id="J9D591"/>
<dbReference type="HOGENOM" id="CLU_1147187_0_0_1"/>
<accession>J9D591</accession>
<evidence type="ECO:0000313" key="2">
    <source>
        <dbReference type="EMBL" id="EJW02971.1"/>
    </source>
</evidence>
<feature type="region of interest" description="Disordered" evidence="1">
    <location>
        <begin position="221"/>
        <end position="242"/>
    </location>
</feature>
<evidence type="ECO:0000313" key="3">
    <source>
        <dbReference type="Proteomes" id="UP000003163"/>
    </source>
</evidence>
<organism evidence="2 3">
    <name type="scientific">Edhazardia aedis (strain USNM 41457)</name>
    <name type="common">Microsporidian parasite</name>
    <dbReference type="NCBI Taxonomy" id="1003232"/>
    <lineage>
        <taxon>Eukaryota</taxon>
        <taxon>Fungi</taxon>
        <taxon>Fungi incertae sedis</taxon>
        <taxon>Microsporidia</taxon>
        <taxon>Edhazardia</taxon>
    </lineage>
</organism>
<reference evidence="3" key="2">
    <citation type="submission" date="2015-07" db="EMBL/GenBank/DDBJ databases">
        <title>Contrasting host-pathogen interactions and genome evolution in two generalist and specialist microsporidian pathogens of mosquitoes.</title>
        <authorList>
            <consortium name="The Broad Institute Genomics Platform"/>
            <consortium name="The Broad Institute Genome Sequencing Center for Infectious Disease"/>
            <person name="Cuomo C.A."/>
            <person name="Sanscrainte N.D."/>
            <person name="Goldberg J.M."/>
            <person name="Heiman D."/>
            <person name="Young S."/>
            <person name="Zeng Q."/>
            <person name="Becnel J.J."/>
            <person name="Birren B.W."/>
        </authorList>
    </citation>
    <scope>NUCLEOTIDE SEQUENCE [LARGE SCALE GENOMIC DNA]</scope>
    <source>
        <strain evidence="3">USNM 41457</strain>
    </source>
</reference>
<dbReference type="Proteomes" id="UP000003163">
    <property type="component" value="Unassembled WGS sequence"/>
</dbReference>
<keyword evidence="3" id="KW-1185">Reference proteome</keyword>
<sequence length="242" mass="28189">MLQQSQTKNYLVFSHRGDQLMVFSIKNPVTLATDDKTLAIFCHNEILVIENIFECKRIPLHHKVNFCAVENGQIYFISNNTLYYVINGLFMRTITVKNHPLCINKRHLLSCNNKLFPSPNIEYHKITLGNEISNAVFEDNIRGKLQDLMLMYERSGDFNSANVVKRLCGMEIDIYHNEKIFIPEIPHFRNDPTLLKNTENKQIAEKMEIEETLLGIINQNSQDEPKVETKTKRFNPFAKKNK</sequence>
<proteinExistence type="predicted"/>